<name>A0A417YGK5_9BACI</name>
<sequence>MQFYNYKQLLREISKSKDVVVTLSIWTYRSKRMVFKAYLKNIDPHFDKDMFYNNKHNNFTFKSVNGKKFKAHRSDLKIVKVDCVEFFKPNNEEITN</sequence>
<dbReference type="Proteomes" id="UP000285456">
    <property type="component" value="Unassembled WGS sequence"/>
</dbReference>
<gene>
    <name evidence="1" type="ORF">D1B32_11930</name>
</gene>
<evidence type="ECO:0000313" key="1">
    <source>
        <dbReference type="EMBL" id="RHW31941.1"/>
    </source>
</evidence>
<protein>
    <submittedName>
        <fullName evidence="1">Uncharacterized protein</fullName>
    </submittedName>
</protein>
<dbReference type="AlphaFoldDB" id="A0A417YGK5"/>
<dbReference type="RefSeq" id="WP_118889499.1">
    <property type="nucleotide sequence ID" value="NZ_PHUT01000007.1"/>
</dbReference>
<organism evidence="1 2">
    <name type="scientific">Oceanobacillus profundus</name>
    <dbReference type="NCBI Taxonomy" id="372463"/>
    <lineage>
        <taxon>Bacteria</taxon>
        <taxon>Bacillati</taxon>
        <taxon>Bacillota</taxon>
        <taxon>Bacilli</taxon>
        <taxon>Bacillales</taxon>
        <taxon>Bacillaceae</taxon>
        <taxon>Oceanobacillus</taxon>
    </lineage>
</organism>
<proteinExistence type="predicted"/>
<dbReference type="EMBL" id="QWEH01000007">
    <property type="protein sequence ID" value="RHW31941.1"/>
    <property type="molecule type" value="Genomic_DNA"/>
</dbReference>
<reference evidence="1 2" key="1">
    <citation type="journal article" date="2007" name="Int. J. Syst. Evol. Microbiol.">
        <title>Oceanobacillus profundus sp. nov., isolated from a deep-sea sediment core.</title>
        <authorList>
            <person name="Kim Y.G."/>
            <person name="Choi D.H."/>
            <person name="Hyun S."/>
            <person name="Cho B.C."/>
        </authorList>
    </citation>
    <scope>NUCLEOTIDE SEQUENCE [LARGE SCALE GENOMIC DNA]</scope>
    <source>
        <strain evidence="1 2">DSM 18246</strain>
    </source>
</reference>
<evidence type="ECO:0000313" key="2">
    <source>
        <dbReference type="Proteomes" id="UP000285456"/>
    </source>
</evidence>
<keyword evidence="2" id="KW-1185">Reference proteome</keyword>
<comment type="caution">
    <text evidence="1">The sequence shown here is derived from an EMBL/GenBank/DDBJ whole genome shotgun (WGS) entry which is preliminary data.</text>
</comment>
<accession>A0A417YGK5</accession>